<reference evidence="2 3" key="1">
    <citation type="journal article" date="2013" name="Genome Announc.">
        <title>Complete genome sequence of Myxococcus stipitatus strain DSM 14675, a fruiting myxobacterium.</title>
        <authorList>
            <person name="Huntley S."/>
            <person name="Kneip S."/>
            <person name="Treuner-Lange A."/>
            <person name="Sogaard-Andersen L."/>
        </authorList>
    </citation>
    <scope>NUCLEOTIDE SEQUENCE [LARGE SCALE GENOMIC DNA]</scope>
    <source>
        <strain evidence="3">DSM 14675 / JCM 12634 / Mx s8</strain>
    </source>
</reference>
<evidence type="ECO:0008006" key="4">
    <source>
        <dbReference type="Google" id="ProtNLM"/>
    </source>
</evidence>
<gene>
    <name evidence="2" type="ordered locus">MYSTI_00301</name>
</gene>
<dbReference type="Gene3D" id="3.40.50.12780">
    <property type="entry name" value="N-terminal domain of ligase-like"/>
    <property type="match status" value="1"/>
</dbReference>
<dbReference type="InterPro" id="IPR053158">
    <property type="entry name" value="CapK_Type1_Caps_Biosynth"/>
</dbReference>
<dbReference type="PANTHER" id="PTHR36932:SF1">
    <property type="entry name" value="CAPSULAR POLYSACCHARIDE BIOSYNTHESIS PROTEIN"/>
    <property type="match status" value="1"/>
</dbReference>
<name>L7U575_MYXSD</name>
<evidence type="ECO:0000256" key="1">
    <source>
        <dbReference type="SAM" id="MobiDB-lite"/>
    </source>
</evidence>
<feature type="region of interest" description="Disordered" evidence="1">
    <location>
        <begin position="1"/>
        <end position="23"/>
    </location>
</feature>
<dbReference type="PATRIC" id="fig|1278073.3.peg.315"/>
<evidence type="ECO:0000313" key="2">
    <source>
        <dbReference type="EMBL" id="AGC41659.1"/>
    </source>
</evidence>
<dbReference type="KEGG" id="msd:MYSTI_00301"/>
<proteinExistence type="predicted"/>
<protein>
    <recommendedName>
        <fullName evidence="4">Coenzyme synthetase</fullName>
    </recommendedName>
</protein>
<dbReference type="HOGENOM" id="CLU_623783_0_0_7"/>
<dbReference type="STRING" id="1278073.MYSTI_00301"/>
<keyword evidence="3" id="KW-1185">Reference proteome</keyword>
<dbReference type="EMBL" id="CP004025">
    <property type="protein sequence ID" value="AGC41659.1"/>
    <property type="molecule type" value="Genomic_DNA"/>
</dbReference>
<sequence length="446" mass="49761">MTHGLSPEARVAPRANIRRDTDTQRRHIPWAQSIAHALTRFTTLEDEAQARAQLDSRLGPLREALLASPYYSRRLREAGLHPGDLQSLEDLRHFPALERSVLARHWDQVPAPLSSDDEGVVVRSSGSTGEPVKVVRDRLDCLHMWAVLRFWLERAGVTPPPRPRVVLLDALPGGLEYSVRLPILHGGALHRISVLRDDARERLCRVRPAILFSDPEGLRWLAEQREVPPPALVLTSAQHLPDDTRAALARKLPVPLLNYYATTETGPLAWECLQSPGRFHVLAPDVWLEPDMDEVVVTRLRPSVLPLLRYLPGDRGRTCREVCTCGFHGWTLGQFSGRGACHYTLPSGRTVDAWALAWVFKHHALRAFRLTQVEPSRFELELAGAVDTDVAPLCERLTSALRNLGWSKPPQLLVRAVSEASLSSGSKPLPFRNHVAATTSPRSRTG</sequence>
<dbReference type="InterPro" id="IPR042099">
    <property type="entry name" value="ANL_N_sf"/>
</dbReference>
<dbReference type="AlphaFoldDB" id="L7U575"/>
<dbReference type="PANTHER" id="PTHR36932">
    <property type="entry name" value="CAPSULAR POLYSACCHARIDE BIOSYNTHESIS PROTEIN"/>
    <property type="match status" value="1"/>
</dbReference>
<accession>L7U575</accession>
<evidence type="ECO:0000313" key="3">
    <source>
        <dbReference type="Proteomes" id="UP000011131"/>
    </source>
</evidence>
<dbReference type="Proteomes" id="UP000011131">
    <property type="component" value="Chromosome"/>
</dbReference>
<dbReference type="eggNOG" id="COG1541">
    <property type="taxonomic scope" value="Bacteria"/>
</dbReference>
<dbReference type="SUPFAM" id="SSF56801">
    <property type="entry name" value="Acetyl-CoA synthetase-like"/>
    <property type="match status" value="1"/>
</dbReference>
<organism evidence="2 3">
    <name type="scientific">Myxococcus stipitatus (strain DSM 14675 / JCM 12634 / Mx s8)</name>
    <dbReference type="NCBI Taxonomy" id="1278073"/>
    <lineage>
        <taxon>Bacteria</taxon>
        <taxon>Pseudomonadati</taxon>
        <taxon>Myxococcota</taxon>
        <taxon>Myxococcia</taxon>
        <taxon>Myxococcales</taxon>
        <taxon>Cystobacterineae</taxon>
        <taxon>Myxococcaceae</taxon>
        <taxon>Myxococcus</taxon>
    </lineage>
</organism>